<comment type="caution">
    <text evidence="1">The sequence shown here is derived from an EMBL/GenBank/DDBJ whole genome shotgun (WGS) entry which is preliminary data.</text>
</comment>
<gene>
    <name evidence="1" type="ORF">A2Y83_05325</name>
</gene>
<reference evidence="1 2" key="1">
    <citation type="journal article" date="2016" name="Nat. Commun.">
        <title>Thousands of microbial genomes shed light on interconnected biogeochemical processes in an aquifer system.</title>
        <authorList>
            <person name="Anantharaman K."/>
            <person name="Brown C.T."/>
            <person name="Hug L.A."/>
            <person name="Sharon I."/>
            <person name="Castelle C.J."/>
            <person name="Probst A.J."/>
            <person name="Thomas B.C."/>
            <person name="Singh A."/>
            <person name="Wilkins M.J."/>
            <person name="Karaoz U."/>
            <person name="Brodie E.L."/>
            <person name="Williams K.H."/>
            <person name="Hubbard S.S."/>
            <person name="Banfield J.F."/>
        </authorList>
    </citation>
    <scope>NUCLEOTIDE SEQUENCE [LARGE SCALE GENOMIC DNA]</scope>
</reference>
<dbReference type="Proteomes" id="UP000178323">
    <property type="component" value="Unassembled WGS sequence"/>
</dbReference>
<organism evidence="1 2">
    <name type="scientific">Candidatus Falkowbacteria bacterium RBG_13_39_14</name>
    <dbReference type="NCBI Taxonomy" id="1797985"/>
    <lineage>
        <taxon>Bacteria</taxon>
        <taxon>Candidatus Falkowiibacteriota</taxon>
    </lineage>
</organism>
<proteinExistence type="predicted"/>
<sequence length="87" mass="9766">MDKQIVKIVQKEISINSKRIHVVVVDRGTHALISIGSDKTIKTIKFLQKKSGQIDMETSLSRGRLEVSISDRGTIPPMFLGECSWKI</sequence>
<accession>A0A1F5S543</accession>
<name>A0A1F5S543_9BACT</name>
<protein>
    <submittedName>
        <fullName evidence="1">Uncharacterized protein</fullName>
    </submittedName>
</protein>
<evidence type="ECO:0000313" key="2">
    <source>
        <dbReference type="Proteomes" id="UP000178323"/>
    </source>
</evidence>
<evidence type="ECO:0000313" key="1">
    <source>
        <dbReference type="EMBL" id="OGF21776.1"/>
    </source>
</evidence>
<dbReference type="EMBL" id="MFFS01000052">
    <property type="protein sequence ID" value="OGF21776.1"/>
    <property type="molecule type" value="Genomic_DNA"/>
</dbReference>
<dbReference type="AlphaFoldDB" id="A0A1F5S543"/>